<reference evidence="3 4" key="1">
    <citation type="journal article" date="2016" name="Genome Announc.">
        <title>Whole-Genome Sequence of Rummeliibacillus stabekisii Strain PP9 Isolated from Antarctic Soil.</title>
        <authorList>
            <person name="da Mota F.F."/>
            <person name="Vollu R.E."/>
            <person name="Jurelevicius D."/>
            <person name="Seldin L."/>
        </authorList>
    </citation>
    <scope>NUCLEOTIDE SEQUENCE [LARGE SCALE GENOMIC DNA]</scope>
    <source>
        <strain evidence="3 4">PP9</strain>
    </source>
</reference>
<dbReference type="KEGG" id="rst:ATY39_12835"/>
<feature type="transmembrane region" description="Helical" evidence="1">
    <location>
        <begin position="169"/>
        <end position="191"/>
    </location>
</feature>
<dbReference type="OrthoDB" id="9789113at2"/>
<feature type="transmembrane region" description="Helical" evidence="1">
    <location>
        <begin position="115"/>
        <end position="134"/>
    </location>
</feature>
<sequence length="212" mass="24776">MTKFIYPLGILAFIIFIILRISLESSWVTLMDTEASNWLRGNAFIQSFHYLGEHSFILCISVLLMIWLWLRASNYRGMMFALLTIGAGNILNQLLKKWVQRDRPDIPDQLATFSFPSNHAMMSVLFLFTLTYFATEDKKKTLGTSIIWLLAVFLSILIGLSRIAESRHFASDIIAGWAIGYTWFVLVRAWYERRKHINKKLEQSNRQQKRYI</sequence>
<keyword evidence="4" id="KW-1185">Reference proteome</keyword>
<evidence type="ECO:0000256" key="1">
    <source>
        <dbReference type="SAM" id="Phobius"/>
    </source>
</evidence>
<organism evidence="3 4">
    <name type="scientific">Rummeliibacillus stabekisii</name>
    <dbReference type="NCBI Taxonomy" id="241244"/>
    <lineage>
        <taxon>Bacteria</taxon>
        <taxon>Bacillati</taxon>
        <taxon>Bacillota</taxon>
        <taxon>Bacilli</taxon>
        <taxon>Bacillales</taxon>
        <taxon>Caryophanaceae</taxon>
        <taxon>Rummeliibacillus</taxon>
    </lineage>
</organism>
<keyword evidence="1" id="KW-1133">Transmembrane helix</keyword>
<dbReference type="Proteomes" id="UP000076021">
    <property type="component" value="Chromosome"/>
</dbReference>
<dbReference type="InterPro" id="IPR000326">
    <property type="entry name" value="PAP2/HPO"/>
</dbReference>
<protein>
    <submittedName>
        <fullName evidence="3">Phosphatidylglycerophosphatase</fullName>
    </submittedName>
</protein>
<feature type="transmembrane region" description="Helical" evidence="1">
    <location>
        <begin position="146"/>
        <end position="163"/>
    </location>
</feature>
<dbReference type="SUPFAM" id="SSF48317">
    <property type="entry name" value="Acid phosphatase/Vanadium-dependent haloperoxidase"/>
    <property type="match status" value="1"/>
</dbReference>
<dbReference type="SMART" id="SM00014">
    <property type="entry name" value="acidPPc"/>
    <property type="match status" value="1"/>
</dbReference>
<dbReference type="EMBL" id="CP014806">
    <property type="protein sequence ID" value="AMX00216.1"/>
    <property type="molecule type" value="Genomic_DNA"/>
</dbReference>
<evidence type="ECO:0000313" key="3">
    <source>
        <dbReference type="EMBL" id="AMX00216.1"/>
    </source>
</evidence>
<feature type="transmembrane region" description="Helical" evidence="1">
    <location>
        <begin position="77"/>
        <end position="95"/>
    </location>
</feature>
<name>A0A143HFF4_9BACL</name>
<dbReference type="PANTHER" id="PTHR14969:SF13">
    <property type="entry name" value="AT30094P"/>
    <property type="match status" value="1"/>
</dbReference>
<feature type="domain" description="Phosphatidic acid phosphatase type 2/haloperoxidase" evidence="2">
    <location>
        <begin position="78"/>
        <end position="188"/>
    </location>
</feature>
<gene>
    <name evidence="3" type="ORF">ATY39_12835</name>
</gene>
<dbReference type="RefSeq" id="WP_066790364.1">
    <property type="nucleotide sequence ID" value="NZ_CP014806.1"/>
</dbReference>
<evidence type="ECO:0000259" key="2">
    <source>
        <dbReference type="SMART" id="SM00014"/>
    </source>
</evidence>
<dbReference type="InterPro" id="IPR036938">
    <property type="entry name" value="PAP2/HPO_sf"/>
</dbReference>
<dbReference type="Gene3D" id="1.20.144.10">
    <property type="entry name" value="Phosphatidic acid phosphatase type 2/haloperoxidase"/>
    <property type="match status" value="2"/>
</dbReference>
<keyword evidence="1" id="KW-0472">Membrane</keyword>
<keyword evidence="1" id="KW-0812">Transmembrane</keyword>
<accession>A0A143HFF4</accession>
<feature type="transmembrane region" description="Helical" evidence="1">
    <location>
        <begin position="50"/>
        <end position="70"/>
    </location>
</feature>
<dbReference type="Pfam" id="PF01569">
    <property type="entry name" value="PAP2"/>
    <property type="match status" value="1"/>
</dbReference>
<reference evidence="4" key="2">
    <citation type="submission" date="2016-03" db="EMBL/GenBank/DDBJ databases">
        <authorList>
            <person name="Ploux O."/>
        </authorList>
    </citation>
    <scope>NUCLEOTIDE SEQUENCE [LARGE SCALE GENOMIC DNA]</scope>
    <source>
        <strain evidence="4">PP9</strain>
    </source>
</reference>
<dbReference type="CDD" id="cd03392">
    <property type="entry name" value="PAP2_like_2"/>
    <property type="match status" value="1"/>
</dbReference>
<evidence type="ECO:0000313" key="4">
    <source>
        <dbReference type="Proteomes" id="UP000076021"/>
    </source>
</evidence>
<dbReference type="STRING" id="241244.ATY39_12835"/>
<dbReference type="AlphaFoldDB" id="A0A143HFF4"/>
<proteinExistence type="predicted"/>
<dbReference type="PANTHER" id="PTHR14969">
    <property type="entry name" value="SPHINGOSINE-1-PHOSPHATE PHOSPHOHYDROLASE"/>
    <property type="match status" value="1"/>
</dbReference>